<accession>A0AAD4IWC0</accession>
<evidence type="ECO:0000313" key="3">
    <source>
        <dbReference type="Proteomes" id="UP001190926"/>
    </source>
</evidence>
<dbReference type="AlphaFoldDB" id="A0AAD4IWC0"/>
<evidence type="ECO:0000313" key="2">
    <source>
        <dbReference type="EMBL" id="KAH6822541.1"/>
    </source>
</evidence>
<reference evidence="2 3" key="1">
    <citation type="journal article" date="2021" name="Nat. Commun.">
        <title>Incipient diploidization of the medicinal plant Perilla within 10,000 years.</title>
        <authorList>
            <person name="Zhang Y."/>
            <person name="Shen Q."/>
            <person name="Leng L."/>
            <person name="Zhang D."/>
            <person name="Chen S."/>
            <person name="Shi Y."/>
            <person name="Ning Z."/>
            <person name="Chen S."/>
        </authorList>
    </citation>
    <scope>NUCLEOTIDE SEQUENCE [LARGE SCALE GENOMIC DNA]</scope>
    <source>
        <strain evidence="3">cv. PC099</strain>
    </source>
</reference>
<evidence type="ECO:0000256" key="1">
    <source>
        <dbReference type="SAM" id="MobiDB-lite"/>
    </source>
</evidence>
<name>A0AAD4IWC0_PERFH</name>
<proteinExistence type="predicted"/>
<organism evidence="2 3">
    <name type="scientific">Perilla frutescens var. hirtella</name>
    <name type="common">Perilla citriodora</name>
    <name type="synonym">Perilla setoyensis</name>
    <dbReference type="NCBI Taxonomy" id="608512"/>
    <lineage>
        <taxon>Eukaryota</taxon>
        <taxon>Viridiplantae</taxon>
        <taxon>Streptophyta</taxon>
        <taxon>Embryophyta</taxon>
        <taxon>Tracheophyta</taxon>
        <taxon>Spermatophyta</taxon>
        <taxon>Magnoliopsida</taxon>
        <taxon>eudicotyledons</taxon>
        <taxon>Gunneridae</taxon>
        <taxon>Pentapetalae</taxon>
        <taxon>asterids</taxon>
        <taxon>lamiids</taxon>
        <taxon>Lamiales</taxon>
        <taxon>Lamiaceae</taxon>
        <taxon>Nepetoideae</taxon>
        <taxon>Elsholtzieae</taxon>
        <taxon>Perilla</taxon>
    </lineage>
</organism>
<protein>
    <submittedName>
        <fullName evidence="2">Uncharacterized protein</fullName>
    </submittedName>
</protein>
<dbReference type="Proteomes" id="UP001190926">
    <property type="component" value="Unassembled WGS sequence"/>
</dbReference>
<feature type="compositionally biased region" description="Basic and acidic residues" evidence="1">
    <location>
        <begin position="1"/>
        <end position="15"/>
    </location>
</feature>
<comment type="caution">
    <text evidence="2">The sequence shown here is derived from an EMBL/GenBank/DDBJ whole genome shotgun (WGS) entry which is preliminary data.</text>
</comment>
<dbReference type="EMBL" id="SDAM02001264">
    <property type="protein sequence ID" value="KAH6822541.1"/>
    <property type="molecule type" value="Genomic_DNA"/>
</dbReference>
<feature type="region of interest" description="Disordered" evidence="1">
    <location>
        <begin position="1"/>
        <end position="47"/>
    </location>
</feature>
<gene>
    <name evidence="2" type="ORF">C2S53_009018</name>
</gene>
<keyword evidence="3" id="KW-1185">Reference proteome</keyword>
<sequence length="109" mass="12442">MEGKRRRSGGEERHHPSQHSGPLQPPRGRAQPPLHPELRSNIPQRGASLELQRQPLPVLHPDDDCEDELRAAAQLRRSDCRSLFSTISVKSLEVSPSLSLDVRIMRLWW</sequence>